<accession>A0A919S653</accession>
<dbReference type="InterPro" id="IPR011006">
    <property type="entry name" value="CheY-like_superfamily"/>
</dbReference>
<dbReference type="InterPro" id="IPR000792">
    <property type="entry name" value="Tscrpt_reg_LuxR_C"/>
</dbReference>
<dbReference type="AlphaFoldDB" id="A0A919S653"/>
<dbReference type="PROSITE" id="PS00622">
    <property type="entry name" value="HTH_LUXR_1"/>
    <property type="match status" value="1"/>
</dbReference>
<dbReference type="CDD" id="cd06170">
    <property type="entry name" value="LuxR_C_like"/>
    <property type="match status" value="1"/>
</dbReference>
<dbReference type="Gene3D" id="3.40.50.2300">
    <property type="match status" value="1"/>
</dbReference>
<dbReference type="InterPro" id="IPR039420">
    <property type="entry name" value="WalR-like"/>
</dbReference>
<feature type="domain" description="HTH luxR-type" evidence="6">
    <location>
        <begin position="146"/>
        <end position="211"/>
    </location>
</feature>
<keyword evidence="3 8" id="KW-0238">DNA-binding</keyword>
<dbReference type="PANTHER" id="PTHR43214:SF24">
    <property type="entry name" value="TRANSCRIPTIONAL REGULATORY PROTEIN NARL-RELATED"/>
    <property type="match status" value="1"/>
</dbReference>
<evidence type="ECO:0000259" key="6">
    <source>
        <dbReference type="PROSITE" id="PS50043"/>
    </source>
</evidence>
<evidence type="ECO:0000256" key="2">
    <source>
        <dbReference type="ARBA" id="ARBA00023015"/>
    </source>
</evidence>
<dbReference type="PROSITE" id="PS50110">
    <property type="entry name" value="RESPONSE_REGULATORY"/>
    <property type="match status" value="1"/>
</dbReference>
<dbReference type="PROSITE" id="PS50043">
    <property type="entry name" value="HTH_LUXR_2"/>
    <property type="match status" value="1"/>
</dbReference>
<dbReference type="InterPro" id="IPR058245">
    <property type="entry name" value="NreC/VraR/RcsB-like_REC"/>
</dbReference>
<evidence type="ECO:0000256" key="1">
    <source>
        <dbReference type="ARBA" id="ARBA00022553"/>
    </source>
</evidence>
<comment type="caution">
    <text evidence="8">The sequence shown here is derived from an EMBL/GenBank/DDBJ whole genome shotgun (WGS) entry which is preliminary data.</text>
</comment>
<keyword evidence="9" id="KW-1185">Reference proteome</keyword>
<dbReference type="GO" id="GO:0003677">
    <property type="term" value="F:DNA binding"/>
    <property type="evidence" value="ECO:0007669"/>
    <property type="project" value="UniProtKB-KW"/>
</dbReference>
<feature type="modified residue" description="4-aspartylphosphate" evidence="5">
    <location>
        <position position="51"/>
    </location>
</feature>
<proteinExistence type="predicted"/>
<dbReference type="PANTHER" id="PTHR43214">
    <property type="entry name" value="TWO-COMPONENT RESPONSE REGULATOR"/>
    <property type="match status" value="1"/>
</dbReference>
<name>A0A919S653_9ACTN</name>
<evidence type="ECO:0000313" key="8">
    <source>
        <dbReference type="EMBL" id="GIM66046.1"/>
    </source>
</evidence>
<gene>
    <name evidence="8" type="ORF">Aau02nite_21420</name>
</gene>
<dbReference type="Pfam" id="PF00196">
    <property type="entry name" value="GerE"/>
    <property type="match status" value="1"/>
</dbReference>
<keyword evidence="1 5" id="KW-0597">Phosphoprotein</keyword>
<keyword evidence="4" id="KW-0804">Transcription</keyword>
<dbReference type="InterPro" id="IPR001789">
    <property type="entry name" value="Sig_transdc_resp-reg_receiver"/>
</dbReference>
<feature type="domain" description="Response regulatory" evidence="7">
    <location>
        <begin position="1"/>
        <end position="117"/>
    </location>
</feature>
<keyword evidence="2" id="KW-0805">Transcription regulation</keyword>
<dbReference type="SMART" id="SM00421">
    <property type="entry name" value="HTH_LUXR"/>
    <property type="match status" value="1"/>
</dbReference>
<dbReference type="Pfam" id="PF00072">
    <property type="entry name" value="Response_reg"/>
    <property type="match status" value="1"/>
</dbReference>
<evidence type="ECO:0000256" key="4">
    <source>
        <dbReference type="ARBA" id="ARBA00023163"/>
    </source>
</evidence>
<organism evidence="8 9">
    <name type="scientific">Actinoplanes auranticolor</name>
    <dbReference type="NCBI Taxonomy" id="47988"/>
    <lineage>
        <taxon>Bacteria</taxon>
        <taxon>Bacillati</taxon>
        <taxon>Actinomycetota</taxon>
        <taxon>Actinomycetes</taxon>
        <taxon>Micromonosporales</taxon>
        <taxon>Micromonosporaceae</taxon>
        <taxon>Actinoplanes</taxon>
    </lineage>
</organism>
<evidence type="ECO:0000256" key="5">
    <source>
        <dbReference type="PROSITE-ProRule" id="PRU00169"/>
    </source>
</evidence>
<dbReference type="PRINTS" id="PR00038">
    <property type="entry name" value="HTHLUXR"/>
</dbReference>
<evidence type="ECO:0000259" key="7">
    <source>
        <dbReference type="PROSITE" id="PS50110"/>
    </source>
</evidence>
<evidence type="ECO:0000313" key="9">
    <source>
        <dbReference type="Proteomes" id="UP000681340"/>
    </source>
</evidence>
<dbReference type="CDD" id="cd17535">
    <property type="entry name" value="REC_NarL-like"/>
    <property type="match status" value="1"/>
</dbReference>
<dbReference type="SMART" id="SM00448">
    <property type="entry name" value="REC"/>
    <property type="match status" value="1"/>
</dbReference>
<dbReference type="GO" id="GO:0006355">
    <property type="term" value="P:regulation of DNA-templated transcription"/>
    <property type="evidence" value="ECO:0007669"/>
    <property type="project" value="InterPro"/>
</dbReference>
<dbReference type="SUPFAM" id="SSF52172">
    <property type="entry name" value="CheY-like"/>
    <property type="match status" value="1"/>
</dbReference>
<sequence length="216" mass="23011">MLLVDDDRLVRSGLRVLLDGEPGLTVAGEAGDGGEAVERCAAAGIDVVLMDVRMAGMDGIEATRRITALPGVSTRVLVVTTFTDEEYVFDALTAGASGFVPKSAEPAQLVHAIRVVAAGDALVLPADTRRLVERSVPRRPRHSDPRRKILDRLTPREAEVLRLIAGGLSNGEIATELYVGAETVKSHVGNVFAKIGARDRTQAVIFAYESGFVRAP</sequence>
<dbReference type="EMBL" id="BOQL01000018">
    <property type="protein sequence ID" value="GIM66046.1"/>
    <property type="molecule type" value="Genomic_DNA"/>
</dbReference>
<protein>
    <submittedName>
        <fullName evidence="8">DNA-binding response regulator</fullName>
    </submittedName>
</protein>
<evidence type="ECO:0000256" key="3">
    <source>
        <dbReference type="ARBA" id="ARBA00023125"/>
    </source>
</evidence>
<dbReference type="Proteomes" id="UP000681340">
    <property type="component" value="Unassembled WGS sequence"/>
</dbReference>
<dbReference type="GO" id="GO:0000160">
    <property type="term" value="P:phosphorelay signal transduction system"/>
    <property type="evidence" value="ECO:0007669"/>
    <property type="project" value="InterPro"/>
</dbReference>
<reference evidence="8" key="1">
    <citation type="submission" date="2021-03" db="EMBL/GenBank/DDBJ databases">
        <title>Whole genome shotgun sequence of Actinoplanes auranticolor NBRC 12245.</title>
        <authorList>
            <person name="Komaki H."/>
            <person name="Tamura T."/>
        </authorList>
    </citation>
    <scope>NUCLEOTIDE SEQUENCE</scope>
    <source>
        <strain evidence="8">NBRC 12245</strain>
    </source>
</reference>